<evidence type="ECO:0000313" key="3">
    <source>
        <dbReference type="EMBL" id="KAK3900828.1"/>
    </source>
</evidence>
<name>A0AAN6RSG4_9PEZI</name>
<gene>
    <name evidence="3" type="ORF">C8A05DRAFT_35511</name>
</gene>
<dbReference type="InterPro" id="IPR006073">
    <property type="entry name" value="GTP-bd"/>
</dbReference>
<keyword evidence="4" id="KW-1185">Reference proteome</keyword>
<proteinExistence type="predicted"/>
<feature type="region of interest" description="Disordered" evidence="1">
    <location>
        <begin position="1"/>
        <end position="22"/>
    </location>
</feature>
<dbReference type="InterPro" id="IPR027417">
    <property type="entry name" value="P-loop_NTPase"/>
</dbReference>
<dbReference type="Pfam" id="PF01926">
    <property type="entry name" value="MMR_HSR1"/>
    <property type="match status" value="1"/>
</dbReference>
<evidence type="ECO:0000313" key="4">
    <source>
        <dbReference type="Proteomes" id="UP001303889"/>
    </source>
</evidence>
<evidence type="ECO:0000256" key="1">
    <source>
        <dbReference type="SAM" id="MobiDB-lite"/>
    </source>
</evidence>
<evidence type="ECO:0000259" key="2">
    <source>
        <dbReference type="Pfam" id="PF01926"/>
    </source>
</evidence>
<protein>
    <recommendedName>
        <fullName evidence="2">G domain-containing protein</fullName>
    </recommendedName>
</protein>
<dbReference type="SUPFAM" id="SSF52540">
    <property type="entry name" value="P-loop containing nucleoside triphosphate hydrolases"/>
    <property type="match status" value="1"/>
</dbReference>
<dbReference type="EMBL" id="MU855633">
    <property type="protein sequence ID" value="KAK3900828.1"/>
    <property type="molecule type" value="Genomic_DNA"/>
</dbReference>
<dbReference type="Proteomes" id="UP001303889">
    <property type="component" value="Unassembled WGS sequence"/>
</dbReference>
<comment type="caution">
    <text evidence="3">The sequence shown here is derived from an EMBL/GenBank/DDBJ whole genome shotgun (WGS) entry which is preliminary data.</text>
</comment>
<feature type="non-terminal residue" evidence="3">
    <location>
        <position position="245"/>
    </location>
</feature>
<dbReference type="GO" id="GO:0005525">
    <property type="term" value="F:GTP binding"/>
    <property type="evidence" value="ECO:0007669"/>
    <property type="project" value="InterPro"/>
</dbReference>
<reference evidence="3" key="1">
    <citation type="journal article" date="2023" name="Mol. Phylogenet. Evol.">
        <title>Genome-scale phylogeny and comparative genomics of the fungal order Sordariales.</title>
        <authorList>
            <person name="Hensen N."/>
            <person name="Bonometti L."/>
            <person name="Westerberg I."/>
            <person name="Brannstrom I.O."/>
            <person name="Guillou S."/>
            <person name="Cros-Aarteil S."/>
            <person name="Calhoun S."/>
            <person name="Haridas S."/>
            <person name="Kuo A."/>
            <person name="Mondo S."/>
            <person name="Pangilinan J."/>
            <person name="Riley R."/>
            <person name="LaButti K."/>
            <person name="Andreopoulos B."/>
            <person name="Lipzen A."/>
            <person name="Chen C."/>
            <person name="Yan M."/>
            <person name="Daum C."/>
            <person name="Ng V."/>
            <person name="Clum A."/>
            <person name="Steindorff A."/>
            <person name="Ohm R.A."/>
            <person name="Martin F."/>
            <person name="Silar P."/>
            <person name="Natvig D.O."/>
            <person name="Lalanne C."/>
            <person name="Gautier V."/>
            <person name="Ament-Velasquez S.L."/>
            <person name="Kruys A."/>
            <person name="Hutchinson M.I."/>
            <person name="Powell A.J."/>
            <person name="Barry K."/>
            <person name="Miller A.N."/>
            <person name="Grigoriev I.V."/>
            <person name="Debuchy R."/>
            <person name="Gladieux P."/>
            <person name="Hiltunen Thoren M."/>
            <person name="Johannesson H."/>
        </authorList>
    </citation>
    <scope>NUCLEOTIDE SEQUENCE</scope>
    <source>
        <strain evidence="3">CBS 103.79</strain>
    </source>
</reference>
<reference evidence="3" key="2">
    <citation type="submission" date="2023-05" db="EMBL/GenBank/DDBJ databases">
        <authorList>
            <consortium name="Lawrence Berkeley National Laboratory"/>
            <person name="Steindorff A."/>
            <person name="Hensen N."/>
            <person name="Bonometti L."/>
            <person name="Westerberg I."/>
            <person name="Brannstrom I.O."/>
            <person name="Guillou S."/>
            <person name="Cros-Aarteil S."/>
            <person name="Calhoun S."/>
            <person name="Haridas S."/>
            <person name="Kuo A."/>
            <person name="Mondo S."/>
            <person name="Pangilinan J."/>
            <person name="Riley R."/>
            <person name="Labutti K."/>
            <person name="Andreopoulos B."/>
            <person name="Lipzen A."/>
            <person name="Chen C."/>
            <person name="Yanf M."/>
            <person name="Daum C."/>
            <person name="Ng V."/>
            <person name="Clum A."/>
            <person name="Ohm R."/>
            <person name="Martin F."/>
            <person name="Silar P."/>
            <person name="Natvig D."/>
            <person name="Lalanne C."/>
            <person name="Gautier V."/>
            <person name="Ament-Velasquez S.L."/>
            <person name="Kruys A."/>
            <person name="Hutchinson M.I."/>
            <person name="Powell A.J."/>
            <person name="Barry K."/>
            <person name="Miller A.N."/>
            <person name="Grigoriev I.V."/>
            <person name="Debuchy R."/>
            <person name="Gladieux P."/>
            <person name="Thoren M.H."/>
            <person name="Johannesson H."/>
        </authorList>
    </citation>
    <scope>NUCLEOTIDE SEQUENCE</scope>
    <source>
        <strain evidence="3">CBS 103.79</strain>
    </source>
</reference>
<dbReference type="Gene3D" id="3.40.50.300">
    <property type="entry name" value="P-loop containing nucleotide triphosphate hydrolases"/>
    <property type="match status" value="1"/>
</dbReference>
<dbReference type="AlphaFoldDB" id="A0AAN6RSG4"/>
<feature type="domain" description="G" evidence="2">
    <location>
        <begin position="35"/>
        <end position="98"/>
    </location>
</feature>
<sequence>MPNKPQPIHGHPGTATTLGPIPEHPASVDRHICLLLLGPSGSGKSSFIAAATGQGENASMIGHGLDSHTSTCTPYTLTLGTTLFTLLDTPGFNDSNRDDLSILSAIAAFLNSASPPIPLSGVLFTHAVTATRLTGSARMNLAIVRALCGEGFVKRLGLLTTMWNQIPDRAVWGECERREGELLRGAGGKGGWAMGFRFDGGRKAAVGVLEELVRKLPVDGGVAAPLPPPVQIVVELAAGAAVEET</sequence>
<organism evidence="3 4">
    <name type="scientific">Staphylotrichum tortipilum</name>
    <dbReference type="NCBI Taxonomy" id="2831512"/>
    <lineage>
        <taxon>Eukaryota</taxon>
        <taxon>Fungi</taxon>
        <taxon>Dikarya</taxon>
        <taxon>Ascomycota</taxon>
        <taxon>Pezizomycotina</taxon>
        <taxon>Sordariomycetes</taxon>
        <taxon>Sordariomycetidae</taxon>
        <taxon>Sordariales</taxon>
        <taxon>Chaetomiaceae</taxon>
        <taxon>Staphylotrichum</taxon>
    </lineage>
</organism>
<accession>A0AAN6RSG4</accession>